<reference evidence="2" key="1">
    <citation type="journal article" date="2020" name="Nature">
        <title>Giant virus diversity and host interactions through global metagenomics.</title>
        <authorList>
            <person name="Schulz F."/>
            <person name="Roux S."/>
            <person name="Paez-Espino D."/>
            <person name="Jungbluth S."/>
            <person name="Walsh D.A."/>
            <person name="Denef V.J."/>
            <person name="McMahon K.D."/>
            <person name="Konstantinidis K.T."/>
            <person name="Eloe-Fadrosh E.A."/>
            <person name="Kyrpides N.C."/>
            <person name="Woyke T."/>
        </authorList>
    </citation>
    <scope>NUCLEOTIDE SEQUENCE</scope>
    <source>
        <strain evidence="2">GVMAG-M-3300023179-116</strain>
    </source>
</reference>
<evidence type="ECO:0000313" key="2">
    <source>
        <dbReference type="EMBL" id="QHT23238.1"/>
    </source>
</evidence>
<protein>
    <recommendedName>
        <fullName evidence="3">Helicase/UvrB N-terminal domain-containing protein</fullName>
    </recommendedName>
</protein>
<dbReference type="AlphaFoldDB" id="A0A6C0E388"/>
<name>A0A6C0E388_9ZZZZ</name>
<accession>A0A6C0E388</accession>
<feature type="region of interest" description="Disordered" evidence="1">
    <location>
        <begin position="653"/>
        <end position="683"/>
    </location>
</feature>
<organism evidence="2">
    <name type="scientific">viral metagenome</name>
    <dbReference type="NCBI Taxonomy" id="1070528"/>
    <lineage>
        <taxon>unclassified sequences</taxon>
        <taxon>metagenomes</taxon>
        <taxon>organismal metagenomes</taxon>
    </lineage>
</organism>
<evidence type="ECO:0000256" key="1">
    <source>
        <dbReference type="SAM" id="MobiDB-lite"/>
    </source>
</evidence>
<dbReference type="Gene3D" id="3.40.50.300">
    <property type="entry name" value="P-loop containing nucleotide triphosphate hydrolases"/>
    <property type="match status" value="1"/>
</dbReference>
<sequence length="869" mass="101021">MDLIQRKLTKVEWDTTEIPVSATEKKVLELIDAGYENVNIKINHFNSLFSFLKIEYSKEMEDYLYNKYFHEKIQKLKKTYDMSYLTHSVSSNIQIKKADMIRLQNNTIDTIQTNEIYETVLLDRLDCLLNAYKNKNEKWQSYYFVLYKLIKNSVTKISKHVLQIIQSTLDHYEEKISTSSIVINAYEFIERNSDLLKYNDLSLYEHQKKIFALSKISKPKLLLYIAPTGTGKTLTPIGLAKQHKIIFVCAARHVGLALARSAISINKKIAFAFGCNDASDIRLHYFSAKEYTKNTKSGGIWKVDNSVGDKVEIIISDIKSYLSAMYYMLSFNTREDVITYWDEPTITMDYDSHEFHDIIQKNWTENLIPNMILSSATLPKEDELVSTISDFKNKFPDAFIESIISHDCIKSIPLINKNGYVVLPHNLYEDYDEVLSVVKHCENYPTLLRYFDLKEVCQFIKYVNDSDFIQNSYKINRRFISLDDITMQSIKQYYLKILGNIKPGTWGSIYIYVKSTSSKRILPNNHIDEKGNKFKKSTSIGPGVSHTQKKMQTESFNVLTRINSEMISSNMHNNSPDDLGNSAIYITTKDAYTLTDGPTIFLANDVEKVAKFYIQQSHIPSKIMETILETIQYNNTINEKIGRLEKDMEDMLSKTTQNDQEDDGKGKKSKNNNNNKNDREMENNVKIKTIKQELEMLYSMVKVVNFNETFVPNKPAHFTKWAEEMDNKRVFTSNIDNNIIEKIMLLNNVSDNWKILLLMGIGVFVNHENMDQDYVEIMKNLADKQLLYLIIASSDYIYGTNYQFCHGYLSKDMKLTQEKIIQALGRIGRNNIQQDYSIRFRDNEQIIKLFNAEIEKPEIKNMNKLFCSL</sequence>
<dbReference type="EMBL" id="MN739730">
    <property type="protein sequence ID" value="QHT23238.1"/>
    <property type="molecule type" value="Genomic_DNA"/>
</dbReference>
<dbReference type="SUPFAM" id="SSF52540">
    <property type="entry name" value="P-loop containing nucleoside triphosphate hydrolases"/>
    <property type="match status" value="2"/>
</dbReference>
<evidence type="ECO:0008006" key="3">
    <source>
        <dbReference type="Google" id="ProtNLM"/>
    </source>
</evidence>
<dbReference type="InterPro" id="IPR027417">
    <property type="entry name" value="P-loop_NTPase"/>
</dbReference>
<proteinExistence type="predicted"/>